<evidence type="ECO:0008006" key="4">
    <source>
        <dbReference type="Google" id="ProtNLM"/>
    </source>
</evidence>
<feature type="transmembrane region" description="Helical" evidence="1">
    <location>
        <begin position="368"/>
        <end position="388"/>
    </location>
</feature>
<feature type="transmembrane region" description="Helical" evidence="1">
    <location>
        <begin position="89"/>
        <end position="107"/>
    </location>
</feature>
<feature type="transmembrane region" description="Helical" evidence="1">
    <location>
        <begin position="342"/>
        <end position="362"/>
    </location>
</feature>
<feature type="transmembrane region" description="Helical" evidence="1">
    <location>
        <begin position="258"/>
        <end position="285"/>
    </location>
</feature>
<feature type="transmembrane region" description="Helical" evidence="1">
    <location>
        <begin position="311"/>
        <end position="330"/>
    </location>
</feature>
<keyword evidence="3" id="KW-1185">Reference proteome</keyword>
<evidence type="ECO:0000313" key="2">
    <source>
        <dbReference type="EMBL" id="MBB3841592.1"/>
    </source>
</evidence>
<feature type="transmembrane region" description="Helical" evidence="1">
    <location>
        <begin position="6"/>
        <end position="24"/>
    </location>
</feature>
<evidence type="ECO:0000256" key="1">
    <source>
        <dbReference type="SAM" id="Phobius"/>
    </source>
</evidence>
<feature type="transmembrane region" description="Helical" evidence="1">
    <location>
        <begin position="202"/>
        <end position="220"/>
    </location>
</feature>
<sequence>MKFFNYLAAFLLFSIAFVFYRFVFQNAVNVPYFDDYAYLEYIIKFTDAPTFQAFLQALEFKHNGHGVITAKLAFWIDYLLTGQVNYRTLILAGSVLVAILFGYFWKVLSANKLPFYLVFPVGLFLFTPAYHENIFWAAALWQYTASFVVGIITYYLLAVPKWGTLAGAIVGGYLLTYTNGNGLFGMYVGLLIPLLQYRYRAALVWLLACILTTVAFYWYYPFGFGSLNQDKSFKNSLLTLLSFFGAGASYLRGRLPEVAVLGGAITLALLTLASWVGGTFVISVFRQRSKELSTFSRPKILTVFTQQPENLSLLALLAWLLITGLGVATARAGQALETPARYMIYSVMAMVALYSTLLILVPQKVRKFVAIGMTLFGGLFFLGTYLFAAPEVVNFRNSLVADALSLRAHGRVSGKLETMTNSVTKKYFDESIQRKMYVLPLDTSLTIPTTRADTTKLSVVPFTHQVDTLPAYGGILIQKIANSSIAIDQSQAKNALFVLLTNDSTSYISAARLTPSRDRKAFLKTRNYFKEGFEAWVFQDNVLPGTYQLGLLYHENGQNRIVYTSEKVVVKNYGK</sequence>
<gene>
    <name evidence="2" type="ORF">FHS57_005620</name>
</gene>
<feature type="transmembrane region" description="Helical" evidence="1">
    <location>
        <begin position="113"/>
        <end position="131"/>
    </location>
</feature>
<evidence type="ECO:0000313" key="3">
    <source>
        <dbReference type="Proteomes" id="UP000541352"/>
    </source>
</evidence>
<keyword evidence="1" id="KW-0812">Transmembrane</keyword>
<keyword evidence="1" id="KW-1133">Transmembrane helix</keyword>
<reference evidence="2 3" key="1">
    <citation type="submission" date="2020-08" db="EMBL/GenBank/DDBJ databases">
        <title>Genomic Encyclopedia of Type Strains, Phase IV (KMG-IV): sequencing the most valuable type-strain genomes for metagenomic binning, comparative biology and taxonomic classification.</title>
        <authorList>
            <person name="Goeker M."/>
        </authorList>
    </citation>
    <scope>NUCLEOTIDE SEQUENCE [LARGE SCALE GENOMIC DNA]</scope>
    <source>
        <strain evidence="2 3">DSM 17976</strain>
    </source>
</reference>
<feature type="transmembrane region" description="Helical" evidence="1">
    <location>
        <begin position="138"/>
        <end position="157"/>
    </location>
</feature>
<feature type="transmembrane region" description="Helical" evidence="1">
    <location>
        <begin position="177"/>
        <end position="195"/>
    </location>
</feature>
<dbReference type="EMBL" id="JACIBY010000018">
    <property type="protein sequence ID" value="MBB3841592.1"/>
    <property type="molecule type" value="Genomic_DNA"/>
</dbReference>
<dbReference type="AlphaFoldDB" id="A0A7W6ETG8"/>
<proteinExistence type="predicted"/>
<dbReference type="RefSeq" id="WP_183979357.1">
    <property type="nucleotide sequence ID" value="NZ_JACIBY010000018.1"/>
</dbReference>
<protein>
    <recommendedName>
        <fullName evidence="4">Glycosyltransferase RgtA/B/C/D-like domain-containing protein</fullName>
    </recommendedName>
</protein>
<keyword evidence="1" id="KW-0472">Membrane</keyword>
<accession>A0A7W6ETG8</accession>
<dbReference type="Proteomes" id="UP000541352">
    <property type="component" value="Unassembled WGS sequence"/>
</dbReference>
<feature type="transmembrane region" description="Helical" evidence="1">
    <location>
        <begin position="232"/>
        <end position="251"/>
    </location>
</feature>
<organism evidence="2 3">
    <name type="scientific">Runella defluvii</name>
    <dbReference type="NCBI Taxonomy" id="370973"/>
    <lineage>
        <taxon>Bacteria</taxon>
        <taxon>Pseudomonadati</taxon>
        <taxon>Bacteroidota</taxon>
        <taxon>Cytophagia</taxon>
        <taxon>Cytophagales</taxon>
        <taxon>Spirosomataceae</taxon>
        <taxon>Runella</taxon>
    </lineage>
</organism>
<comment type="caution">
    <text evidence="2">The sequence shown here is derived from an EMBL/GenBank/DDBJ whole genome shotgun (WGS) entry which is preliminary data.</text>
</comment>
<name>A0A7W6ETG8_9BACT</name>